<reference evidence="1" key="1">
    <citation type="submission" date="2022-10" db="EMBL/GenBank/DDBJ databases">
        <title>Culturing micro-colonial fungi from biological soil crusts in the Mojave desert and describing Neophaeococcomyces mojavensis, and introducing the new genera and species Taxawa tesnikishii.</title>
        <authorList>
            <person name="Kurbessoian T."/>
            <person name="Stajich J.E."/>
        </authorList>
    </citation>
    <scope>NUCLEOTIDE SEQUENCE</scope>
    <source>
        <strain evidence="1">JES_112</strain>
    </source>
</reference>
<protein>
    <submittedName>
        <fullName evidence="1">Uncharacterized protein</fullName>
    </submittedName>
</protein>
<organism evidence="1 2">
    <name type="scientific">Neophaeococcomyces mojaviensis</name>
    <dbReference type="NCBI Taxonomy" id="3383035"/>
    <lineage>
        <taxon>Eukaryota</taxon>
        <taxon>Fungi</taxon>
        <taxon>Dikarya</taxon>
        <taxon>Ascomycota</taxon>
        <taxon>Pezizomycotina</taxon>
        <taxon>Eurotiomycetes</taxon>
        <taxon>Chaetothyriomycetidae</taxon>
        <taxon>Chaetothyriales</taxon>
        <taxon>Chaetothyriales incertae sedis</taxon>
        <taxon>Neophaeococcomyces</taxon>
    </lineage>
</organism>
<accession>A0ACC2ZY19</accession>
<comment type="caution">
    <text evidence="1">The sequence shown here is derived from an EMBL/GenBank/DDBJ whole genome shotgun (WGS) entry which is preliminary data.</text>
</comment>
<gene>
    <name evidence="1" type="ORF">H2198_008263</name>
</gene>
<dbReference type="EMBL" id="JAPDRQ010000197">
    <property type="protein sequence ID" value="KAJ9652478.1"/>
    <property type="molecule type" value="Genomic_DNA"/>
</dbReference>
<keyword evidence="2" id="KW-1185">Reference proteome</keyword>
<evidence type="ECO:0000313" key="2">
    <source>
        <dbReference type="Proteomes" id="UP001172386"/>
    </source>
</evidence>
<name>A0ACC2ZY19_9EURO</name>
<dbReference type="Proteomes" id="UP001172386">
    <property type="component" value="Unassembled WGS sequence"/>
</dbReference>
<sequence>MSRSRNLSDEGLQCLASRLQIQGGALNAIIGKLNDSQLSIYISSFVRELQTDISYHPSRSTEQTSAANAAIIANCVQYTSEVSRASVPVSERNQKPLRQRMEEYRKAEFNIRHLLQNQFFCLAADIGPFVDINNGLPASHIAYLNGDKEAALELWKASRWGTDLLGRTFPHIVAEEGDLDVLHIIQNYDVFTLKNSRPDIRGLTVLAIVICMGHVECFDFLVQFQPPRNLATSDPSGIELSLLDLALASGVQHIVEEVVRLGYVLPPYTIHVLRTIELERAELASCLLPSLFQSCWSGQREIDELAMLARQKVDELDRRCERARRLGLLEETQIEIFEVRKVWMRDLARNLQYRKVMPVTVQQAISSLEAWPHQFMAWQPES</sequence>
<proteinExistence type="predicted"/>
<evidence type="ECO:0000313" key="1">
    <source>
        <dbReference type="EMBL" id="KAJ9652478.1"/>
    </source>
</evidence>